<keyword evidence="2" id="KW-1185">Reference proteome</keyword>
<sequence>MQQTALVRVVQRVGDRRDDGCHLGYRHASWVLSTHQLARVAPVDVVHGDPQPAVELSAIVNADDVRVPKACGKIGFANKPIPKLVIASKRFGQDL</sequence>
<dbReference type="EMBL" id="LDPO01000002">
    <property type="protein sequence ID" value="KLO30877.1"/>
    <property type="molecule type" value="Genomic_DNA"/>
</dbReference>
<accession>A0ABR5FIZ8</accession>
<organism evidence="1 2">
    <name type="scientific">Mycolicibacter heraklionensis</name>
    <dbReference type="NCBI Taxonomy" id="512402"/>
    <lineage>
        <taxon>Bacteria</taxon>
        <taxon>Bacillati</taxon>
        <taxon>Actinomycetota</taxon>
        <taxon>Actinomycetes</taxon>
        <taxon>Mycobacteriales</taxon>
        <taxon>Mycobacteriaceae</taxon>
        <taxon>Mycolicibacter</taxon>
    </lineage>
</organism>
<comment type="caution">
    <text evidence="1">The sequence shown here is derived from an EMBL/GenBank/DDBJ whole genome shotgun (WGS) entry which is preliminary data.</text>
</comment>
<name>A0ABR5FIZ8_9MYCO</name>
<proteinExistence type="predicted"/>
<protein>
    <submittedName>
        <fullName evidence="1">Uncharacterized protein</fullName>
    </submittedName>
</protein>
<evidence type="ECO:0000313" key="1">
    <source>
        <dbReference type="EMBL" id="KLO30877.1"/>
    </source>
</evidence>
<gene>
    <name evidence="1" type="ORF">ABW16_03970</name>
</gene>
<dbReference type="Proteomes" id="UP000036464">
    <property type="component" value="Unassembled WGS sequence"/>
</dbReference>
<evidence type="ECO:0000313" key="2">
    <source>
        <dbReference type="Proteomes" id="UP000036464"/>
    </source>
</evidence>
<reference evidence="1 2" key="1">
    <citation type="submission" date="2015-05" db="EMBL/GenBank/DDBJ databases">
        <title>Genome sequence of Mycobacterium heraklionense Davo strain.</title>
        <authorList>
            <person name="Greninger A.L."/>
            <person name="Cunningham G."/>
            <person name="Miller S."/>
        </authorList>
    </citation>
    <scope>NUCLEOTIDE SEQUENCE [LARGE SCALE GENOMIC DNA]</scope>
    <source>
        <strain evidence="1 2">Davo</strain>
    </source>
</reference>